<organism evidence="3 4">
    <name type="scientific">Riccia sorocarpa</name>
    <dbReference type="NCBI Taxonomy" id="122646"/>
    <lineage>
        <taxon>Eukaryota</taxon>
        <taxon>Viridiplantae</taxon>
        <taxon>Streptophyta</taxon>
        <taxon>Embryophyta</taxon>
        <taxon>Marchantiophyta</taxon>
        <taxon>Marchantiopsida</taxon>
        <taxon>Marchantiidae</taxon>
        <taxon>Marchantiales</taxon>
        <taxon>Ricciaceae</taxon>
        <taxon>Riccia</taxon>
    </lineage>
</organism>
<reference evidence="3 4" key="1">
    <citation type="submission" date="2024-09" db="EMBL/GenBank/DDBJ databases">
        <title>Chromosome-scale assembly of Riccia sorocarpa.</title>
        <authorList>
            <person name="Paukszto L."/>
        </authorList>
    </citation>
    <scope>NUCLEOTIDE SEQUENCE [LARGE SCALE GENOMIC DNA]</scope>
    <source>
        <strain evidence="3">LP-2024</strain>
        <tissue evidence="3">Aerial parts of the thallus</tissue>
    </source>
</reference>
<dbReference type="Proteomes" id="UP001633002">
    <property type="component" value="Unassembled WGS sequence"/>
</dbReference>
<evidence type="ECO:0000256" key="1">
    <source>
        <dbReference type="SAM" id="Coils"/>
    </source>
</evidence>
<dbReference type="AlphaFoldDB" id="A0ABD3IG72"/>
<feature type="region of interest" description="Disordered" evidence="2">
    <location>
        <begin position="1"/>
        <end position="35"/>
    </location>
</feature>
<comment type="caution">
    <text evidence="3">The sequence shown here is derived from an EMBL/GenBank/DDBJ whole genome shotgun (WGS) entry which is preliminary data.</text>
</comment>
<keyword evidence="4" id="KW-1185">Reference proteome</keyword>
<feature type="coiled-coil region" evidence="1">
    <location>
        <begin position="55"/>
        <end position="82"/>
    </location>
</feature>
<proteinExistence type="predicted"/>
<evidence type="ECO:0000313" key="4">
    <source>
        <dbReference type="Proteomes" id="UP001633002"/>
    </source>
</evidence>
<dbReference type="EMBL" id="JBJQOH010000001">
    <property type="protein sequence ID" value="KAL3701246.1"/>
    <property type="molecule type" value="Genomic_DNA"/>
</dbReference>
<evidence type="ECO:0000313" key="3">
    <source>
        <dbReference type="EMBL" id="KAL3701246.1"/>
    </source>
</evidence>
<feature type="compositionally biased region" description="Basic and acidic residues" evidence="2">
    <location>
        <begin position="7"/>
        <end position="33"/>
    </location>
</feature>
<name>A0ABD3IG72_9MARC</name>
<accession>A0ABD3IG72</accession>
<protein>
    <submittedName>
        <fullName evidence="3">Uncharacterized protein</fullName>
    </submittedName>
</protein>
<evidence type="ECO:0000256" key="2">
    <source>
        <dbReference type="SAM" id="MobiDB-lite"/>
    </source>
</evidence>
<sequence>MAKIKPVGKEKGSKAHQKAFNDEKEARKKDQQDKQCMIQDLRTARDIKYKHVGIIEDQERLFKTLQEKINNLTKQLEEKESDRVKSGKLAVEQFGKRGSHLHTNDGVVGELDCYKRSMDLPKGIRRIYLDSDNTIYKVKGVRGLTLTIATLEDRKRKSADWTEAHLA</sequence>
<keyword evidence="1" id="KW-0175">Coiled coil</keyword>
<gene>
    <name evidence="3" type="ORF">R1sor_019268</name>
</gene>